<comment type="caution">
    <text evidence="1">The sequence shown here is derived from an EMBL/GenBank/DDBJ whole genome shotgun (WGS) entry which is preliminary data.</text>
</comment>
<gene>
    <name evidence="1" type="ORF">ACFSJ0_22565</name>
</gene>
<name>A0ABW4GBK3_9ACTN</name>
<dbReference type="RefSeq" id="WP_219533505.1">
    <property type="nucleotide sequence ID" value="NZ_JAHKRM010000018.1"/>
</dbReference>
<dbReference type="EMBL" id="JBHUCM010000018">
    <property type="protein sequence ID" value="MFD1539853.1"/>
    <property type="molecule type" value="Genomic_DNA"/>
</dbReference>
<reference evidence="2" key="1">
    <citation type="journal article" date="2019" name="Int. J. Syst. Evol. Microbiol.">
        <title>The Global Catalogue of Microorganisms (GCM) 10K type strain sequencing project: providing services to taxonomists for standard genome sequencing and annotation.</title>
        <authorList>
            <consortium name="The Broad Institute Genomics Platform"/>
            <consortium name="The Broad Institute Genome Sequencing Center for Infectious Disease"/>
            <person name="Wu L."/>
            <person name="Ma J."/>
        </authorList>
    </citation>
    <scope>NUCLEOTIDE SEQUENCE [LARGE SCALE GENOMIC DNA]</scope>
    <source>
        <strain evidence="2">CGMCC 1.15399</strain>
    </source>
</reference>
<proteinExistence type="predicted"/>
<sequence length="147" mass="16349">MAEWTPVVYRGDGAWIGIMPDGRIGVGVEQEGRATLEGSGFVAMWPFLERDLSACLGEFSRAWESLNEGGVSTPEKLVEMTVGSAWSSGRSYWMQLAVPWAIEMAQRSNFDREFVRDILVGMAKSEVLDPELRDQLNGLIRNPNLPV</sequence>
<organism evidence="1 2">
    <name type="scientific">Nonomuraea guangzhouensis</name>
    <dbReference type="NCBI Taxonomy" id="1291555"/>
    <lineage>
        <taxon>Bacteria</taxon>
        <taxon>Bacillati</taxon>
        <taxon>Actinomycetota</taxon>
        <taxon>Actinomycetes</taxon>
        <taxon>Streptosporangiales</taxon>
        <taxon>Streptosporangiaceae</taxon>
        <taxon>Nonomuraea</taxon>
    </lineage>
</organism>
<evidence type="ECO:0000313" key="2">
    <source>
        <dbReference type="Proteomes" id="UP001597097"/>
    </source>
</evidence>
<dbReference type="Proteomes" id="UP001597097">
    <property type="component" value="Unassembled WGS sequence"/>
</dbReference>
<accession>A0ABW4GBK3</accession>
<evidence type="ECO:0000313" key="1">
    <source>
        <dbReference type="EMBL" id="MFD1539853.1"/>
    </source>
</evidence>
<protein>
    <submittedName>
        <fullName evidence="1">Uncharacterized protein</fullName>
    </submittedName>
</protein>
<keyword evidence="2" id="KW-1185">Reference proteome</keyword>